<dbReference type="RefSeq" id="XP_025408972.1">
    <property type="nucleotide sequence ID" value="XM_025553187.1"/>
</dbReference>
<evidence type="ECO:0000313" key="1">
    <source>
        <dbReference type="Proteomes" id="UP000694846"/>
    </source>
</evidence>
<accession>A0A8B8FES1</accession>
<organism evidence="1 2">
    <name type="scientific">Sipha flava</name>
    <name type="common">yellow sugarcane aphid</name>
    <dbReference type="NCBI Taxonomy" id="143950"/>
    <lineage>
        <taxon>Eukaryota</taxon>
        <taxon>Metazoa</taxon>
        <taxon>Ecdysozoa</taxon>
        <taxon>Arthropoda</taxon>
        <taxon>Hexapoda</taxon>
        <taxon>Insecta</taxon>
        <taxon>Pterygota</taxon>
        <taxon>Neoptera</taxon>
        <taxon>Paraneoptera</taxon>
        <taxon>Hemiptera</taxon>
        <taxon>Sternorrhyncha</taxon>
        <taxon>Aphidomorpha</taxon>
        <taxon>Aphidoidea</taxon>
        <taxon>Aphididae</taxon>
        <taxon>Sipha</taxon>
    </lineage>
</organism>
<gene>
    <name evidence="2" type="primary">LOC112682555</name>
</gene>
<dbReference type="AlphaFoldDB" id="A0A8B8FES1"/>
<protein>
    <submittedName>
        <fullName evidence="2">Zinc finger MYM-type protein 5-like</fullName>
    </submittedName>
</protein>
<dbReference type="Proteomes" id="UP000694846">
    <property type="component" value="Unplaced"/>
</dbReference>
<evidence type="ECO:0000313" key="2">
    <source>
        <dbReference type="RefSeq" id="XP_025408972.1"/>
    </source>
</evidence>
<proteinExistence type="predicted"/>
<dbReference type="OrthoDB" id="6600403at2759"/>
<keyword evidence="1" id="KW-1185">Reference proteome</keyword>
<reference evidence="2" key="1">
    <citation type="submission" date="2025-08" db="UniProtKB">
        <authorList>
            <consortium name="RefSeq"/>
        </authorList>
    </citation>
    <scope>IDENTIFICATION</scope>
    <source>
        <tissue evidence="2">Whole body</tissue>
    </source>
</reference>
<dbReference type="GeneID" id="112682555"/>
<name>A0A8B8FES1_9HEMI</name>
<sequence>MSSVCKCNCGKLSSSMNDKNWNRHINSCKVRKFKRNSHDIKSFFSGNKNKKSKLIHQITAVKNTIFDVNNDLNEDQSTPVNKESLVECEIQKDTEISSCLQNKDDMDMDIIKNDPAIFAKMSILSPEIKDYILKFGPCQPLQDDLPNKIFPYEINNEKIKRSFNDKHYYRILSDKSKCHRDWLSYSLSRNKIFCIHCMLFGTNLHNNLEKSWTKEGFNK</sequence>